<protein>
    <submittedName>
        <fullName evidence="1">Uncharacterized protein</fullName>
    </submittedName>
</protein>
<evidence type="ECO:0000313" key="1">
    <source>
        <dbReference type="EnsemblMetazoa" id="Aqu2.1.01920_001"/>
    </source>
</evidence>
<organism evidence="1">
    <name type="scientific">Amphimedon queenslandica</name>
    <name type="common">Sponge</name>
    <dbReference type="NCBI Taxonomy" id="400682"/>
    <lineage>
        <taxon>Eukaryota</taxon>
        <taxon>Metazoa</taxon>
        <taxon>Porifera</taxon>
        <taxon>Demospongiae</taxon>
        <taxon>Heteroscleromorpha</taxon>
        <taxon>Haplosclerida</taxon>
        <taxon>Niphatidae</taxon>
        <taxon>Amphimedon</taxon>
    </lineage>
</organism>
<name>A0A1X7SIH2_AMPQE</name>
<reference evidence="1" key="1">
    <citation type="submission" date="2017-05" db="UniProtKB">
        <authorList>
            <consortium name="EnsemblMetazoa"/>
        </authorList>
    </citation>
    <scope>IDENTIFICATION</scope>
</reference>
<dbReference type="AlphaFoldDB" id="A0A1X7SIH2"/>
<dbReference type="InParanoid" id="A0A1X7SIH2"/>
<proteinExistence type="predicted"/>
<dbReference type="EnsemblMetazoa" id="Aqu2.1.01920_001">
    <property type="protein sequence ID" value="Aqu2.1.01920_001"/>
    <property type="gene ID" value="Aqu2.1.01920"/>
</dbReference>
<accession>A0A1X7SIH2</accession>
<dbReference type="OrthoDB" id="74314at2759"/>
<sequence length="202" mass="23064">EDEDLDVSGEREDEFDNVEMSLGEVTLRHRQRVRSVSPSRARNTARNVVMSKSARMRIRACTTLPGASEGVLPPDSKPVTSYEALHHLAKRLCVWPSLDNSEKENFSLQEENAIRNQVILFISRLINIRTPVDFMGGEAEMKQFSDDLKHFIDKFMSEVDTDLHLTYRKQSTIMDQVEPLIEVHFNSLESLRSALKKSSTAK</sequence>